<dbReference type="SMART" id="SM00355">
    <property type="entry name" value="ZnF_C2H2"/>
    <property type="match status" value="2"/>
</dbReference>
<dbReference type="Proteomes" id="UP001187531">
    <property type="component" value="Unassembled WGS sequence"/>
</dbReference>
<keyword evidence="1" id="KW-0862">Zinc</keyword>
<feature type="domain" description="C2H2-type" evidence="3">
    <location>
        <begin position="480"/>
        <end position="504"/>
    </location>
</feature>
<evidence type="ECO:0000259" key="3">
    <source>
        <dbReference type="PROSITE" id="PS50157"/>
    </source>
</evidence>
<proteinExistence type="predicted"/>
<keyword evidence="5" id="KW-1185">Reference proteome</keyword>
<dbReference type="EMBL" id="JAVRJZ010000018">
    <property type="protein sequence ID" value="KAK2708203.1"/>
    <property type="molecule type" value="Genomic_DNA"/>
</dbReference>
<dbReference type="Gene3D" id="3.30.160.60">
    <property type="entry name" value="Classic Zinc Finger"/>
    <property type="match status" value="1"/>
</dbReference>
<evidence type="ECO:0000256" key="1">
    <source>
        <dbReference type="PROSITE-ProRule" id="PRU00042"/>
    </source>
</evidence>
<evidence type="ECO:0000313" key="5">
    <source>
        <dbReference type="Proteomes" id="UP001187531"/>
    </source>
</evidence>
<keyword evidence="1" id="KW-0863">Zinc-finger</keyword>
<comment type="caution">
    <text evidence="4">The sequence shown here is derived from an EMBL/GenBank/DDBJ whole genome shotgun (WGS) entry which is preliminary data.</text>
</comment>
<keyword evidence="1" id="KW-0479">Metal-binding</keyword>
<reference evidence="4" key="1">
    <citation type="submission" date="2023-07" db="EMBL/GenBank/DDBJ databases">
        <title>Chromosome-level genome assembly of Artemia franciscana.</title>
        <authorList>
            <person name="Jo E."/>
        </authorList>
    </citation>
    <scope>NUCLEOTIDE SEQUENCE</scope>
    <source>
        <tissue evidence="4">Whole body</tissue>
    </source>
</reference>
<sequence length="529" mass="59843">MDLAATMKSIENDLASLSVLEVEISEAYSKFQENKENTPSKRHISGTLKIQNKSSLQNRKPLASLQPINSGSQNVLSGSLKWRRSSEIRSESQLFNSVYKSRASVMQTFPKDPALKEGNLIDGSEVSVQANDRRTTEEITPLNMNLREGKYHQHRYYQVADDNYVLPSDICDDTEVVLNANHKHLNEEIVDLSQLDKIPKGDFTDHHKCHQIVDENYVSLSKMHGLLAYHVMKFHPEVISALLSSISNETNRPKCGFCGYLVDESRLLSFIDHLQLDHADKIECMIAEKLSLCDTPNSSISSSNASLFMTKENIRSSTAFNSTKKKPILKVTPSKMRRNSRKKVKPNIRFSIPESTLHLYTPPQTDSSASTSKTHTSEIAAQLNFSEELTDLMEPPKIPAITYDTPPRSKLLCGRKKKIRSPVARLKSSPQRPHIPSWTPGRSPVKLYECVVCHLIFSSNLVLLQHVHSWHSRVFFKPRFGCTYCGAKFFKNKFLLKHVQRCHTIKSVMNLSVLTPKAVKCKLDFSGAF</sequence>
<dbReference type="GO" id="GO:0008270">
    <property type="term" value="F:zinc ion binding"/>
    <property type="evidence" value="ECO:0007669"/>
    <property type="project" value="UniProtKB-KW"/>
</dbReference>
<accession>A0AA88HB43</accession>
<name>A0AA88HB43_ARTSF</name>
<gene>
    <name evidence="4" type="ORF">QYM36_013958</name>
</gene>
<dbReference type="AlphaFoldDB" id="A0AA88HB43"/>
<protein>
    <recommendedName>
        <fullName evidence="3">C2H2-type domain-containing protein</fullName>
    </recommendedName>
</protein>
<dbReference type="InterPro" id="IPR013087">
    <property type="entry name" value="Znf_C2H2_type"/>
</dbReference>
<evidence type="ECO:0000313" key="4">
    <source>
        <dbReference type="EMBL" id="KAK2708203.1"/>
    </source>
</evidence>
<organism evidence="4 5">
    <name type="scientific">Artemia franciscana</name>
    <name type="common">Brine shrimp</name>
    <name type="synonym">Artemia sanfranciscana</name>
    <dbReference type="NCBI Taxonomy" id="6661"/>
    <lineage>
        <taxon>Eukaryota</taxon>
        <taxon>Metazoa</taxon>
        <taxon>Ecdysozoa</taxon>
        <taxon>Arthropoda</taxon>
        <taxon>Crustacea</taxon>
        <taxon>Branchiopoda</taxon>
        <taxon>Anostraca</taxon>
        <taxon>Artemiidae</taxon>
        <taxon>Artemia</taxon>
    </lineage>
</organism>
<dbReference type="PROSITE" id="PS50157">
    <property type="entry name" value="ZINC_FINGER_C2H2_2"/>
    <property type="match status" value="1"/>
</dbReference>
<dbReference type="PROSITE" id="PS00028">
    <property type="entry name" value="ZINC_FINGER_C2H2_1"/>
    <property type="match status" value="2"/>
</dbReference>
<evidence type="ECO:0000256" key="2">
    <source>
        <dbReference type="SAM" id="MobiDB-lite"/>
    </source>
</evidence>
<feature type="region of interest" description="Disordered" evidence="2">
    <location>
        <begin position="358"/>
        <end position="377"/>
    </location>
</feature>
<feature type="compositionally biased region" description="Polar residues" evidence="2">
    <location>
        <begin position="362"/>
        <end position="377"/>
    </location>
</feature>